<feature type="domain" description="PNPLA" evidence="5">
    <location>
        <begin position="38"/>
        <end position="270"/>
    </location>
</feature>
<evidence type="ECO:0000259" key="5">
    <source>
        <dbReference type="PROSITE" id="PS51635"/>
    </source>
</evidence>
<evidence type="ECO:0000313" key="6">
    <source>
        <dbReference type="EMBL" id="AMZ03063.1"/>
    </source>
</evidence>
<evidence type="ECO:0000256" key="3">
    <source>
        <dbReference type="ARBA" id="ARBA00023098"/>
    </source>
</evidence>
<dbReference type="EMBL" id="KU761889">
    <property type="protein sequence ID" value="AMZ03063.1"/>
    <property type="molecule type" value="Genomic_DNA"/>
</dbReference>
<feature type="short sequence motif" description="GXSXG" evidence="4">
    <location>
        <begin position="74"/>
        <end position="78"/>
    </location>
</feature>
<feature type="active site" description="Proton acceptor" evidence="4">
    <location>
        <position position="257"/>
    </location>
</feature>
<dbReference type="Gene3D" id="3.40.1090.10">
    <property type="entry name" value="Cytosolic phospholipase A2 catalytic domain"/>
    <property type="match status" value="1"/>
</dbReference>
<dbReference type="GO" id="GO:0016787">
    <property type="term" value="F:hydrolase activity"/>
    <property type="evidence" value="ECO:0007669"/>
    <property type="project" value="UniProtKB-UniRule"/>
</dbReference>
<protein>
    <submittedName>
        <fullName evidence="6">Putative patatin phospholipase</fullName>
    </submittedName>
</protein>
<evidence type="ECO:0000313" key="7">
    <source>
        <dbReference type="Proteomes" id="UP000241559"/>
    </source>
</evidence>
<dbReference type="SUPFAM" id="SSF52151">
    <property type="entry name" value="FabD/lysophospholipase-like"/>
    <property type="match status" value="1"/>
</dbReference>
<evidence type="ECO:0000256" key="1">
    <source>
        <dbReference type="ARBA" id="ARBA00022801"/>
    </source>
</evidence>
<feature type="active site" description="Nucleophile" evidence="4">
    <location>
        <position position="76"/>
    </location>
</feature>
<dbReference type="Proteomes" id="UP000241559">
    <property type="component" value="Segment"/>
</dbReference>
<dbReference type="PROSITE" id="PS51635">
    <property type="entry name" value="PNPLA"/>
    <property type="match status" value="1"/>
</dbReference>
<feature type="short sequence motif" description="GXGXXG" evidence="4">
    <location>
        <begin position="42"/>
        <end position="47"/>
    </location>
</feature>
<keyword evidence="2 4" id="KW-0442">Lipid degradation</keyword>
<keyword evidence="1 4" id="KW-0378">Hydrolase</keyword>
<dbReference type="InterPro" id="IPR016035">
    <property type="entry name" value="Acyl_Trfase/lysoPLipase"/>
</dbReference>
<dbReference type="GO" id="GO:0016042">
    <property type="term" value="P:lipid catabolic process"/>
    <property type="evidence" value="ECO:0007669"/>
    <property type="project" value="UniProtKB-UniRule"/>
</dbReference>
<dbReference type="PANTHER" id="PTHR14226">
    <property type="entry name" value="NEUROPATHY TARGET ESTERASE/SWISS CHEESE D.MELANOGASTER"/>
    <property type="match status" value="1"/>
</dbReference>
<evidence type="ECO:0000256" key="2">
    <source>
        <dbReference type="ARBA" id="ARBA00022963"/>
    </source>
</evidence>
<name>A0A159ZP14_MIMIV</name>
<dbReference type="PANTHER" id="PTHR14226:SF57">
    <property type="entry name" value="BLR7027 PROTEIN"/>
    <property type="match status" value="1"/>
</dbReference>
<dbReference type="InterPro" id="IPR002641">
    <property type="entry name" value="PNPLA_dom"/>
</dbReference>
<organism evidence="6 7">
    <name type="scientific">Mimivirus Bombay</name>
    <dbReference type="NCBI Taxonomy" id="1835008"/>
    <lineage>
        <taxon>Viruses</taxon>
        <taxon>Varidnaviria</taxon>
        <taxon>Bamfordvirae</taxon>
        <taxon>Nucleocytoviricota</taxon>
        <taxon>Megaviricetes</taxon>
        <taxon>Imitervirales</taxon>
        <taxon>Mimiviridae</taxon>
        <taxon>Megamimivirinae</taxon>
        <taxon>Mimivirus</taxon>
        <taxon>Mimivirus bradfordmassiliense</taxon>
    </lineage>
</organism>
<dbReference type="InterPro" id="IPR050301">
    <property type="entry name" value="NTE"/>
</dbReference>
<feature type="short sequence motif" description="DGA/G" evidence="4">
    <location>
        <begin position="257"/>
        <end position="259"/>
    </location>
</feature>
<proteinExistence type="predicted"/>
<sequence>MLEKYISIKMRVNPVNNTINNTDDIKSTSLFPKKKNVFFIEGGGTKGVYAMGVLNYLYDENVYIKLQDVDIFGGTSVGSILAVGLSLGYQKKDFEKFVETFDLSKFVDSKYYAPFTLYRFLTKGHLYDDTNRQTLVKKILNINIETIRSHLDLPIDSDFEGTDITFWHLKKLIKKYPQIYKHLLINSVDISREQQIFMTTLDDNWDNIKLYDSILASSAFPFVFPSSKFYYNSTTQKYQYESLTDTNDKITENSFIDGGVANNIPLDYLILNSERFTDCNLWSLQFTTTPAYSKITGPIALIQKLINFAFSYGRKSFGLELIHEKYQVNVINLNLSANTFDTYNNNQIKEITRQIYDQCLSGQLHFDNVDSQ</sequence>
<dbReference type="Pfam" id="PF01734">
    <property type="entry name" value="Patatin"/>
    <property type="match status" value="1"/>
</dbReference>
<keyword evidence="3 4" id="KW-0443">Lipid metabolism</keyword>
<evidence type="ECO:0000256" key="4">
    <source>
        <dbReference type="PROSITE-ProRule" id="PRU01161"/>
    </source>
</evidence>
<accession>A0A159ZP14</accession>
<reference evidence="6" key="1">
    <citation type="journal article" date="2016" name="Genom Data">
        <title>Isolation and complete genome sequencing of Mimivirus bombay, a Giant Virus in sewage of Mumbai, India.</title>
        <authorList>
            <person name="Chatterjee A."/>
            <person name="Ali F."/>
            <person name="Bange D."/>
            <person name="Kondabagil K."/>
        </authorList>
    </citation>
    <scope>NUCLEOTIDE SEQUENCE [LARGE SCALE GENOMIC DNA]</scope>
    <source>
        <strain evidence="6">1</strain>
    </source>
</reference>